<dbReference type="Proteomes" id="UP000186601">
    <property type="component" value="Unassembled WGS sequence"/>
</dbReference>
<evidence type="ECO:0000313" key="3">
    <source>
        <dbReference type="Proteomes" id="UP000186601"/>
    </source>
</evidence>
<sequence length="410" mass="44161">MAPYSMQTLILFAYLISLVSVYSASSAVHSAGTPLDLSAFFNAKAASTGLNDSFADFDGSGRAYPVEYLPAGPSFVYEGINFALPPFHETSKFDTVRTDSQVISVPNDSESITHFQSFHALATAIWPASGSSGYQQGTLTFTFTDGTHETAGFVVGPWWSTNPFDGPITTPFHYANATLDSGHTTDYNVTSISYVSVRIPNAKALQSVTLPLDSTYINFFSVTLLPALTSAGPSQTADVQLSVQNVRSTTKWIGGADGSSADKVQQIEVTLNNLAPLNASSSSWLTATYNVSLVSDDIETVVPGIVKRLRSNDQVVVPVGVRNRVGVKSGTTAKVQVVLSSTGENQAGRDVKLEDANDWDVVAGIPEWTNGDASLRTHEAPEWGVYSVPAWAPTGQQYAEWYNWDFHNRE</sequence>
<proteinExistence type="predicted"/>
<dbReference type="OrthoDB" id="6039950at2759"/>
<accession>A0A2R6NK82</accession>
<evidence type="ECO:0000256" key="1">
    <source>
        <dbReference type="SAM" id="SignalP"/>
    </source>
</evidence>
<organism evidence="2 3">
    <name type="scientific">Hermanssonia centrifuga</name>
    <dbReference type="NCBI Taxonomy" id="98765"/>
    <lineage>
        <taxon>Eukaryota</taxon>
        <taxon>Fungi</taxon>
        <taxon>Dikarya</taxon>
        <taxon>Basidiomycota</taxon>
        <taxon>Agaricomycotina</taxon>
        <taxon>Agaricomycetes</taxon>
        <taxon>Polyporales</taxon>
        <taxon>Meruliaceae</taxon>
        <taxon>Hermanssonia</taxon>
    </lineage>
</organism>
<feature type="chain" id="PRO_5015361161" evidence="1">
    <location>
        <begin position="27"/>
        <end position="410"/>
    </location>
</feature>
<keyword evidence="1" id="KW-0732">Signal</keyword>
<dbReference type="STRING" id="98765.A0A2R6NK82"/>
<dbReference type="AlphaFoldDB" id="A0A2R6NK82"/>
<dbReference type="EMBL" id="MLYV02001139">
    <property type="protein sequence ID" value="PSR72711.1"/>
    <property type="molecule type" value="Genomic_DNA"/>
</dbReference>
<comment type="caution">
    <text evidence="2">The sequence shown here is derived from an EMBL/GenBank/DDBJ whole genome shotgun (WGS) entry which is preliminary data.</text>
</comment>
<feature type="signal peptide" evidence="1">
    <location>
        <begin position="1"/>
        <end position="26"/>
    </location>
</feature>
<evidence type="ECO:0000313" key="2">
    <source>
        <dbReference type="EMBL" id="PSR72711.1"/>
    </source>
</evidence>
<name>A0A2R6NK82_9APHY</name>
<reference evidence="2 3" key="1">
    <citation type="submission" date="2018-02" db="EMBL/GenBank/DDBJ databases">
        <title>Genome sequence of the basidiomycete white-rot fungus Phlebia centrifuga.</title>
        <authorList>
            <person name="Granchi Z."/>
            <person name="Peng M."/>
            <person name="de Vries R.P."/>
            <person name="Hilden K."/>
            <person name="Makela M.R."/>
            <person name="Grigoriev I."/>
            <person name="Riley R."/>
        </authorList>
    </citation>
    <scope>NUCLEOTIDE SEQUENCE [LARGE SCALE GENOMIC DNA]</scope>
    <source>
        <strain evidence="2 3">FBCC195</strain>
    </source>
</reference>
<protein>
    <submittedName>
        <fullName evidence="2">Uncharacterized protein</fullName>
    </submittedName>
</protein>
<gene>
    <name evidence="2" type="ORF">PHLCEN_2v11406</name>
</gene>
<keyword evidence="3" id="KW-1185">Reference proteome</keyword>